<feature type="transmembrane region" description="Helical" evidence="8">
    <location>
        <begin position="279"/>
        <end position="303"/>
    </location>
</feature>
<feature type="transmembrane region" description="Helical" evidence="8">
    <location>
        <begin position="348"/>
        <end position="367"/>
    </location>
</feature>
<evidence type="ECO:0000256" key="2">
    <source>
        <dbReference type="ARBA" id="ARBA00022475"/>
    </source>
</evidence>
<evidence type="ECO:0008006" key="11">
    <source>
        <dbReference type="Google" id="ProtNLM"/>
    </source>
</evidence>
<feature type="transmembrane region" description="Helical" evidence="8">
    <location>
        <begin position="100"/>
        <end position="122"/>
    </location>
</feature>
<keyword evidence="5 8" id="KW-0812">Transmembrane</keyword>
<accession>A0A0G1QWV7</accession>
<evidence type="ECO:0000256" key="1">
    <source>
        <dbReference type="ARBA" id="ARBA00004651"/>
    </source>
</evidence>
<keyword evidence="6 8" id="KW-1133">Transmembrane helix</keyword>
<dbReference type="GO" id="GO:0009103">
    <property type="term" value="P:lipopolysaccharide biosynthetic process"/>
    <property type="evidence" value="ECO:0007669"/>
    <property type="project" value="UniProtKB-ARBA"/>
</dbReference>
<evidence type="ECO:0000256" key="4">
    <source>
        <dbReference type="ARBA" id="ARBA00022679"/>
    </source>
</evidence>
<dbReference type="PANTHER" id="PTHR33908:SF11">
    <property type="entry name" value="MEMBRANE PROTEIN"/>
    <property type="match status" value="1"/>
</dbReference>
<organism evidence="9 10">
    <name type="scientific">candidate division WWE3 bacterium GW2011_GWA2_46_9</name>
    <dbReference type="NCBI Taxonomy" id="1619111"/>
    <lineage>
        <taxon>Bacteria</taxon>
        <taxon>Katanobacteria</taxon>
    </lineage>
</organism>
<keyword evidence="7 8" id="KW-0472">Membrane</keyword>
<evidence type="ECO:0000313" key="10">
    <source>
        <dbReference type="Proteomes" id="UP000033946"/>
    </source>
</evidence>
<comment type="caution">
    <text evidence="9">The sequence shown here is derived from an EMBL/GenBank/DDBJ whole genome shotgun (WGS) entry which is preliminary data.</text>
</comment>
<name>A0A0G1QWV7_UNCKA</name>
<keyword evidence="2" id="KW-1003">Cell membrane</keyword>
<dbReference type="Proteomes" id="UP000033946">
    <property type="component" value="Unassembled WGS sequence"/>
</dbReference>
<feature type="transmembrane region" description="Helical" evidence="8">
    <location>
        <begin position="7"/>
        <end position="24"/>
    </location>
</feature>
<evidence type="ECO:0000256" key="7">
    <source>
        <dbReference type="ARBA" id="ARBA00023136"/>
    </source>
</evidence>
<dbReference type="InterPro" id="IPR050297">
    <property type="entry name" value="LipidA_mod_glycosyltrf_83"/>
</dbReference>
<evidence type="ECO:0000256" key="3">
    <source>
        <dbReference type="ARBA" id="ARBA00022676"/>
    </source>
</evidence>
<reference evidence="9 10" key="1">
    <citation type="journal article" date="2015" name="Nature">
        <title>rRNA introns, odd ribosomes, and small enigmatic genomes across a large radiation of phyla.</title>
        <authorList>
            <person name="Brown C.T."/>
            <person name="Hug L.A."/>
            <person name="Thomas B.C."/>
            <person name="Sharon I."/>
            <person name="Castelle C.J."/>
            <person name="Singh A."/>
            <person name="Wilkins M.J."/>
            <person name="Williams K.H."/>
            <person name="Banfield J.F."/>
        </authorList>
    </citation>
    <scope>NUCLEOTIDE SEQUENCE [LARGE SCALE GENOMIC DNA]</scope>
</reference>
<evidence type="ECO:0000256" key="6">
    <source>
        <dbReference type="ARBA" id="ARBA00022989"/>
    </source>
</evidence>
<dbReference type="EMBL" id="LCNE01000003">
    <property type="protein sequence ID" value="KKU49359.1"/>
    <property type="molecule type" value="Genomic_DNA"/>
</dbReference>
<evidence type="ECO:0000256" key="8">
    <source>
        <dbReference type="SAM" id="Phobius"/>
    </source>
</evidence>
<dbReference type="GO" id="GO:0016763">
    <property type="term" value="F:pentosyltransferase activity"/>
    <property type="evidence" value="ECO:0007669"/>
    <property type="project" value="TreeGrafter"/>
</dbReference>
<proteinExistence type="predicted"/>
<dbReference type="GO" id="GO:0005886">
    <property type="term" value="C:plasma membrane"/>
    <property type="evidence" value="ECO:0007669"/>
    <property type="project" value="UniProtKB-SubCell"/>
</dbReference>
<feature type="transmembrane region" description="Helical" evidence="8">
    <location>
        <begin position="374"/>
        <end position="398"/>
    </location>
</feature>
<dbReference type="PANTHER" id="PTHR33908">
    <property type="entry name" value="MANNOSYLTRANSFERASE YKCB-RELATED"/>
    <property type="match status" value="1"/>
</dbReference>
<evidence type="ECO:0000313" key="9">
    <source>
        <dbReference type="EMBL" id="KKU49359.1"/>
    </source>
</evidence>
<protein>
    <recommendedName>
        <fullName evidence="11">Glycosyltransferase RgtA/B/C/D-like domain-containing protein</fullName>
    </recommendedName>
</protein>
<sequence length="513" mass="57649">MLWAKRIDYILLVLYIAIFVATRLPGLGTDTINPDAVNWHYRSEQFVVGLKTLALEKTYQHYHPGVTLMWIVGPTVELIKQLSPTDRVYNQHNFIVFHTFSKYSLVFVQLMLSFVVIYLLSLIFDNKLAIFATALFTLEPFFLGNARLLHLDVLLSLTLFAGLLASFVAAKMNNFWLMLLAGILLGLAFLTKSIAVGGLGFVLIFGTFLSWLESGRVSAMKYVFAVLLSFAATTIILFPAMWVKPAEVLVNIFDEAERVGIRKGHGQIVLGEYSRDPGVLFYLLVLLLKTSPVAILGVGIYLFAMVRKAPAAVKNITELAKNPLFYLSVFYVGYLVVMTYPAKKLDRYTIPEFPYLALIAVCGYFEVKKRWSLVGALLPVLLTLGFIAYPVVALYPYYFTYTNPLFGSAKAANALVAQKPFGIAVPQLKEFVLANYGYYPKLGFVDTKPMKAIYPNSRVFDIRVYGGGSYDLVILGPNEELPEELANGDHAFVFDRALHINGLEYWRIYVKQK</sequence>
<feature type="transmembrane region" description="Helical" evidence="8">
    <location>
        <begin position="153"/>
        <end position="170"/>
    </location>
</feature>
<dbReference type="AlphaFoldDB" id="A0A0G1QWV7"/>
<evidence type="ECO:0000256" key="5">
    <source>
        <dbReference type="ARBA" id="ARBA00022692"/>
    </source>
</evidence>
<gene>
    <name evidence="9" type="ORF">UX69_C0003G0011</name>
</gene>
<keyword evidence="3" id="KW-0328">Glycosyltransferase</keyword>
<feature type="transmembrane region" description="Helical" evidence="8">
    <location>
        <begin position="221"/>
        <end position="242"/>
    </location>
</feature>
<keyword evidence="4" id="KW-0808">Transferase</keyword>
<comment type="subcellular location">
    <subcellularLocation>
        <location evidence="1">Cell membrane</location>
        <topology evidence="1">Multi-pass membrane protein</topology>
    </subcellularLocation>
</comment>
<feature type="transmembrane region" description="Helical" evidence="8">
    <location>
        <begin position="324"/>
        <end position="342"/>
    </location>
</feature>
<feature type="transmembrane region" description="Helical" evidence="8">
    <location>
        <begin position="176"/>
        <end position="209"/>
    </location>
</feature>